<evidence type="ECO:0000256" key="2">
    <source>
        <dbReference type="ARBA" id="ARBA00023136"/>
    </source>
</evidence>
<evidence type="ECO:0000256" key="5">
    <source>
        <dbReference type="SAM" id="MobiDB-lite"/>
    </source>
</evidence>
<dbReference type="PANTHER" id="PTHR30329">
    <property type="entry name" value="STATOR ELEMENT OF FLAGELLAR MOTOR COMPLEX"/>
    <property type="match status" value="1"/>
</dbReference>
<dbReference type="AlphaFoldDB" id="A0A3B9GYT8"/>
<comment type="caution">
    <text evidence="7">The sequence shown here is derived from an EMBL/GenBank/DDBJ whole genome shotgun (WGS) entry which is preliminary data.</text>
</comment>
<dbReference type="Proteomes" id="UP000259610">
    <property type="component" value="Unassembled WGS sequence"/>
</dbReference>
<accession>A0A3B9GYT8</accession>
<evidence type="ECO:0000256" key="3">
    <source>
        <dbReference type="ARBA" id="ARBA00023237"/>
    </source>
</evidence>
<keyword evidence="2 4" id="KW-0472">Membrane</keyword>
<protein>
    <recommendedName>
        <fullName evidence="6">OmpA-like domain-containing protein</fullName>
    </recommendedName>
</protein>
<evidence type="ECO:0000259" key="6">
    <source>
        <dbReference type="PROSITE" id="PS51123"/>
    </source>
</evidence>
<keyword evidence="3" id="KW-0998">Cell outer membrane</keyword>
<dbReference type="InterPro" id="IPR006665">
    <property type="entry name" value="OmpA-like"/>
</dbReference>
<evidence type="ECO:0000256" key="1">
    <source>
        <dbReference type="ARBA" id="ARBA00004442"/>
    </source>
</evidence>
<dbReference type="InterPro" id="IPR036737">
    <property type="entry name" value="OmpA-like_sf"/>
</dbReference>
<name>A0A3B9GYT8_9PROT</name>
<dbReference type="CDD" id="cd07185">
    <property type="entry name" value="OmpA_C-like"/>
    <property type="match status" value="1"/>
</dbReference>
<dbReference type="PRINTS" id="PR01021">
    <property type="entry name" value="OMPADOMAIN"/>
</dbReference>
<sequence>MHGAVRSTVSEGIRKDKMALATRMVTGAAAVLALAACSGQESAPGVQKTAAAAEADCIPISDGTYQIRDGKILVMRADASSRPEPAPIVDVAGEPVGWAAKLERTFAATGYPWLGLQVRDGVAAVVGTAPGLAARDVSFLTAKAAIQNDPEGAEKVSLIVNAMAVEGREDTLGAGLTRLMNSDLTLNDCQDAFNQTLRVDDIDFPVNMAVLNAAELPVVDTATGIARLCSAYNIEIAEHTDSRGSDSYNLQLSRQRANAIRDYMIEHGVDEAVLTAEGYGESRPVDSGNSAAARDRNERTEFTVSAR</sequence>
<dbReference type="GO" id="GO:0009279">
    <property type="term" value="C:cell outer membrane"/>
    <property type="evidence" value="ECO:0007669"/>
    <property type="project" value="UniProtKB-SubCell"/>
</dbReference>
<evidence type="ECO:0000313" key="7">
    <source>
        <dbReference type="EMBL" id="HAE27607.1"/>
    </source>
</evidence>
<gene>
    <name evidence="7" type="ORF">DCG58_10635</name>
</gene>
<feature type="domain" description="OmpA-like" evidence="6">
    <location>
        <begin position="191"/>
        <end position="307"/>
    </location>
</feature>
<proteinExistence type="predicted"/>
<comment type="subcellular location">
    <subcellularLocation>
        <location evidence="1">Cell outer membrane</location>
    </subcellularLocation>
</comment>
<evidence type="ECO:0000256" key="4">
    <source>
        <dbReference type="PROSITE-ProRule" id="PRU00473"/>
    </source>
</evidence>
<organism evidence="7 8">
    <name type="scientific">Hyphomonas adhaerens</name>
    <dbReference type="NCBI Taxonomy" id="81029"/>
    <lineage>
        <taxon>Bacteria</taxon>
        <taxon>Pseudomonadati</taxon>
        <taxon>Pseudomonadota</taxon>
        <taxon>Alphaproteobacteria</taxon>
        <taxon>Hyphomonadales</taxon>
        <taxon>Hyphomonadaceae</taxon>
        <taxon>Hyphomonas</taxon>
    </lineage>
</organism>
<dbReference type="SUPFAM" id="SSF103088">
    <property type="entry name" value="OmpA-like"/>
    <property type="match status" value="1"/>
</dbReference>
<dbReference type="PANTHER" id="PTHR30329:SF21">
    <property type="entry name" value="LIPOPROTEIN YIAD-RELATED"/>
    <property type="match status" value="1"/>
</dbReference>
<dbReference type="EMBL" id="DMAN01000235">
    <property type="protein sequence ID" value="HAE27607.1"/>
    <property type="molecule type" value="Genomic_DNA"/>
</dbReference>
<dbReference type="PROSITE" id="PS51123">
    <property type="entry name" value="OMPA_2"/>
    <property type="match status" value="1"/>
</dbReference>
<dbReference type="Pfam" id="PF00691">
    <property type="entry name" value="OmpA"/>
    <property type="match status" value="1"/>
</dbReference>
<evidence type="ECO:0000313" key="8">
    <source>
        <dbReference type="Proteomes" id="UP000259610"/>
    </source>
</evidence>
<feature type="region of interest" description="Disordered" evidence="5">
    <location>
        <begin position="280"/>
        <end position="307"/>
    </location>
</feature>
<dbReference type="InterPro" id="IPR006664">
    <property type="entry name" value="OMP_bac"/>
</dbReference>
<dbReference type="InterPro" id="IPR050330">
    <property type="entry name" value="Bact_OuterMem_StrucFunc"/>
</dbReference>
<dbReference type="Gene3D" id="3.30.1330.60">
    <property type="entry name" value="OmpA-like domain"/>
    <property type="match status" value="1"/>
</dbReference>
<reference evidence="7 8" key="1">
    <citation type="journal article" date="2018" name="Nat. Biotechnol.">
        <title>A standardized bacterial taxonomy based on genome phylogeny substantially revises the tree of life.</title>
        <authorList>
            <person name="Parks D.H."/>
            <person name="Chuvochina M."/>
            <person name="Waite D.W."/>
            <person name="Rinke C."/>
            <person name="Skarshewski A."/>
            <person name="Chaumeil P.A."/>
            <person name="Hugenholtz P."/>
        </authorList>
    </citation>
    <scope>NUCLEOTIDE SEQUENCE [LARGE SCALE GENOMIC DNA]</scope>
    <source>
        <strain evidence="7">UBA8733</strain>
    </source>
</reference>